<dbReference type="EMBL" id="VUNJ01000006">
    <property type="protein sequence ID" value="MST91825.1"/>
    <property type="molecule type" value="Genomic_DNA"/>
</dbReference>
<dbReference type="Proteomes" id="UP000431913">
    <property type="component" value="Unassembled WGS sequence"/>
</dbReference>
<dbReference type="EMBL" id="WMZR01000019">
    <property type="protein sequence ID" value="MTS52570.1"/>
    <property type="molecule type" value="Genomic_DNA"/>
</dbReference>
<dbReference type="SUPFAM" id="SSF55031">
    <property type="entry name" value="Bacterial exopeptidase dimerisation domain"/>
    <property type="match status" value="1"/>
</dbReference>
<evidence type="ECO:0000313" key="8">
    <source>
        <dbReference type="Proteomes" id="UP000472755"/>
    </source>
</evidence>
<evidence type="ECO:0000313" key="7">
    <source>
        <dbReference type="Proteomes" id="UP000449193"/>
    </source>
</evidence>
<dbReference type="SUPFAM" id="SSF53187">
    <property type="entry name" value="Zn-dependent exopeptidases"/>
    <property type="match status" value="1"/>
</dbReference>
<dbReference type="GO" id="GO:0005737">
    <property type="term" value="C:cytoplasm"/>
    <property type="evidence" value="ECO:0007669"/>
    <property type="project" value="TreeGrafter"/>
</dbReference>
<dbReference type="PANTHER" id="PTHR30575:SF0">
    <property type="entry name" value="XAA-ARG DIPEPTIDASE"/>
    <property type="match status" value="1"/>
</dbReference>
<dbReference type="Gene3D" id="3.30.70.360">
    <property type="match status" value="1"/>
</dbReference>
<dbReference type="GO" id="GO:0071713">
    <property type="term" value="F:para-aminobenzoyl-glutamate hydrolase activity"/>
    <property type="evidence" value="ECO:0007669"/>
    <property type="project" value="TreeGrafter"/>
</dbReference>
<sequence length="476" mass="50142">MNEAQRITEWVEQKKESAIALARAVWGFAEPNWRETQSAAAISAALEAEGFALERRPCGMETAFVATWGGEGPVIAFLGEYDALPALSQQAGRAEKAPLCEGAAGHGCGHNLLGAGSFAAAVALKDYCLETGLRATVKYFGCPAEEDGGGKVFFARAGYFDKVDAVFAWHPGPANYVSGQGCLAVTGVLYSFKGRTAHAAGAPFAGRSALDAAELMNVGCNYLREHIIPEARLHYAYRDVGGTAPNVVQESACVHYYIRAPRVAQMLDIKRRVDDVARGAALMTGTALTIREVDGFSDYVPNRALSELLWQCMREVGAPAWDEADRALAAQFAATLSAGERADNLASTLSATDLPLSHYAGKDLDDGIAPFFYDPKTAEPGSTDVGDVSYCAPTAQCYYAAGALGTGGHTWQMAAQSCSPLGFKGMLAAAAAMALAGARAAADPALLALAREQHAQSCPDGYTCPMPENAVPAYVE</sequence>
<gene>
    <name evidence="2" type="ORF">FYJ76_07680</name>
    <name evidence="4" type="ORF">GMD52_13650</name>
    <name evidence="3" type="ORF">GMD59_10450</name>
    <name evidence="1" type="ORF">TQ39_18925</name>
</gene>
<dbReference type="InterPro" id="IPR017439">
    <property type="entry name" value="Amidohydrolase"/>
</dbReference>
<dbReference type="Proteomes" id="UP000472755">
    <property type="component" value="Unassembled WGS sequence"/>
</dbReference>
<dbReference type="EMBL" id="JXXK01000054">
    <property type="protein sequence ID" value="KJF38289.1"/>
    <property type="molecule type" value="Genomic_DNA"/>
</dbReference>
<dbReference type="Proteomes" id="UP000032483">
    <property type="component" value="Unassembled WGS sequence"/>
</dbReference>
<reference evidence="2 6" key="3">
    <citation type="submission" date="2019-08" db="EMBL/GenBank/DDBJ databases">
        <title>In-depth cultivation of the pig gut microbiome towards novel bacterial diversity and tailored functional studies.</title>
        <authorList>
            <person name="Wylensek D."/>
            <person name="Hitch T.C.A."/>
            <person name="Clavel T."/>
        </authorList>
    </citation>
    <scope>NUCLEOTIDE SEQUENCE [LARGE SCALE GENOMIC DNA]</scope>
    <source>
        <strain evidence="2 6">WCA3-601-WT-6J</strain>
    </source>
</reference>
<comment type="caution">
    <text evidence="1">The sequence shown here is derived from an EMBL/GenBank/DDBJ whole genome shotgun (WGS) entry which is preliminary data.</text>
</comment>
<keyword evidence="5" id="KW-1185">Reference proteome</keyword>
<dbReference type="Proteomes" id="UP000449193">
    <property type="component" value="Unassembled WGS sequence"/>
</dbReference>
<dbReference type="GeneID" id="42858607"/>
<evidence type="ECO:0000313" key="6">
    <source>
        <dbReference type="Proteomes" id="UP000431913"/>
    </source>
</evidence>
<dbReference type="PANTHER" id="PTHR30575">
    <property type="entry name" value="PEPTIDASE M20"/>
    <property type="match status" value="1"/>
</dbReference>
<dbReference type="PATRIC" id="fig|1550024.3.peg.4340"/>
<evidence type="ECO:0000313" key="5">
    <source>
        <dbReference type="Proteomes" id="UP000032483"/>
    </source>
</evidence>
<dbReference type="NCBIfam" id="TIGR01891">
    <property type="entry name" value="amidohydrolases"/>
    <property type="match status" value="1"/>
</dbReference>
<reference evidence="1" key="1">
    <citation type="submission" date="2015-02" db="EMBL/GenBank/DDBJ databases">
        <title>A novel member of the family Ruminococcaceae isolated from human feces.</title>
        <authorList>
            <person name="Shkoporov A.N."/>
            <person name="Chaplin A.V."/>
            <person name="Motuzova O.V."/>
            <person name="Kafarskaia L.I."/>
            <person name="Khokhlova E.V."/>
            <person name="Efimov B.A."/>
        </authorList>
    </citation>
    <scope>NUCLEOTIDE SEQUENCE [LARGE SCALE GENOMIC DNA]</scope>
    <source>
        <strain evidence="1">585-1</strain>
    </source>
</reference>
<dbReference type="FunFam" id="3.30.70.360:FF:000004">
    <property type="entry name" value="Peptidase M20 domain-containing protein 2"/>
    <property type="match status" value="1"/>
</dbReference>
<dbReference type="GO" id="GO:0046657">
    <property type="term" value="P:folic acid catabolic process"/>
    <property type="evidence" value="ECO:0007669"/>
    <property type="project" value="TreeGrafter"/>
</dbReference>
<reference evidence="7 8" key="2">
    <citation type="journal article" date="2019" name="Nat. Med.">
        <title>A library of human gut bacterial isolates paired with longitudinal multiomics data enables mechanistic microbiome research.</title>
        <authorList>
            <person name="Poyet M."/>
            <person name="Groussin M."/>
            <person name="Gibbons S.M."/>
            <person name="Avila-Pacheco J."/>
            <person name="Jiang X."/>
            <person name="Kearney S.M."/>
            <person name="Perrotta A.R."/>
            <person name="Berdy B."/>
            <person name="Zhao S."/>
            <person name="Lieberman T.D."/>
            <person name="Swanson P.K."/>
            <person name="Smith M."/>
            <person name="Roesemann S."/>
            <person name="Alexander J.E."/>
            <person name="Rich S.A."/>
            <person name="Livny J."/>
            <person name="Vlamakis H."/>
            <person name="Clish C."/>
            <person name="Bullock K."/>
            <person name="Deik A."/>
            <person name="Scott J."/>
            <person name="Pierce K.A."/>
            <person name="Xavier R.J."/>
            <person name="Alm E.J."/>
        </authorList>
    </citation>
    <scope>NUCLEOTIDE SEQUENCE [LARGE SCALE GENOMIC DNA]</scope>
    <source>
        <strain evidence="3 8">BIOML-A4</strain>
        <strain evidence="4 7">BIOML-A7</strain>
    </source>
</reference>
<dbReference type="AlphaFoldDB" id="A0A0D8IUZ1"/>
<evidence type="ECO:0000313" key="3">
    <source>
        <dbReference type="EMBL" id="MTS27705.1"/>
    </source>
</evidence>
<dbReference type="PIRSF" id="PIRSF037227">
    <property type="entry name" value="Aminobenzoyl-glu_utiliz_pB"/>
    <property type="match status" value="1"/>
</dbReference>
<name>A0A0D8IUZ1_9FIRM</name>
<dbReference type="InterPro" id="IPR017145">
    <property type="entry name" value="Aminobenzoyl-glu_utiliz_pB"/>
</dbReference>
<protein>
    <submittedName>
        <fullName evidence="2">Amidohydrolase</fullName>
    </submittedName>
</protein>
<dbReference type="RefSeq" id="WP_050006680.1">
    <property type="nucleotide sequence ID" value="NZ_CATXDA010000153.1"/>
</dbReference>
<dbReference type="Pfam" id="PF01546">
    <property type="entry name" value="Peptidase_M20"/>
    <property type="match status" value="1"/>
</dbReference>
<evidence type="ECO:0000313" key="4">
    <source>
        <dbReference type="EMBL" id="MTS52570.1"/>
    </source>
</evidence>
<accession>A0A0D8IUZ1</accession>
<organism evidence="1 5">
    <name type="scientific">Ruthenibacterium lactatiformans</name>
    <dbReference type="NCBI Taxonomy" id="1550024"/>
    <lineage>
        <taxon>Bacteria</taxon>
        <taxon>Bacillati</taxon>
        <taxon>Bacillota</taxon>
        <taxon>Clostridia</taxon>
        <taxon>Eubacteriales</taxon>
        <taxon>Oscillospiraceae</taxon>
        <taxon>Ruthenibacterium</taxon>
    </lineage>
</organism>
<evidence type="ECO:0000313" key="2">
    <source>
        <dbReference type="EMBL" id="MST91825.1"/>
    </source>
</evidence>
<dbReference type="EMBL" id="WMZU01000015">
    <property type="protein sequence ID" value="MTS27705.1"/>
    <property type="molecule type" value="Genomic_DNA"/>
</dbReference>
<dbReference type="Gene3D" id="3.40.630.10">
    <property type="entry name" value="Zn peptidases"/>
    <property type="match status" value="1"/>
</dbReference>
<dbReference type="InterPro" id="IPR002933">
    <property type="entry name" value="Peptidase_M20"/>
</dbReference>
<keyword evidence="2" id="KW-0378">Hydrolase</keyword>
<dbReference type="GO" id="GO:0016805">
    <property type="term" value="F:dipeptidase activity"/>
    <property type="evidence" value="ECO:0007669"/>
    <property type="project" value="TreeGrafter"/>
</dbReference>
<dbReference type="InterPro" id="IPR052030">
    <property type="entry name" value="Peptidase_M20/M20A_hydrolases"/>
</dbReference>
<proteinExistence type="predicted"/>
<evidence type="ECO:0000313" key="1">
    <source>
        <dbReference type="EMBL" id="KJF38289.1"/>
    </source>
</evidence>
<dbReference type="InterPro" id="IPR036264">
    <property type="entry name" value="Bact_exopeptidase_dim_dom"/>
</dbReference>